<comment type="similarity">
    <text evidence="1">Belongs to the peptidase M32 family.</text>
</comment>
<evidence type="ECO:0000256" key="3">
    <source>
        <dbReference type="PIRSR" id="PIRSR006615-2"/>
    </source>
</evidence>
<evidence type="ECO:0000256" key="2">
    <source>
        <dbReference type="PIRSR" id="PIRSR006615-1"/>
    </source>
</evidence>
<evidence type="ECO:0000313" key="4">
    <source>
        <dbReference type="EMBL" id="RED48637.1"/>
    </source>
</evidence>
<dbReference type="GO" id="GO:0004181">
    <property type="term" value="F:metallocarboxypeptidase activity"/>
    <property type="evidence" value="ECO:0007669"/>
    <property type="project" value="UniProtKB-UniRule"/>
</dbReference>
<keyword evidence="1" id="KW-0378">Hydrolase</keyword>
<dbReference type="Proteomes" id="UP000256845">
    <property type="component" value="Unassembled WGS sequence"/>
</dbReference>
<dbReference type="AlphaFoldDB" id="A0A3D9HGM8"/>
<comment type="caution">
    <text evidence="4">The sequence shown here is derived from an EMBL/GenBank/DDBJ whole genome shotgun (WGS) entry which is preliminary data.</text>
</comment>
<name>A0A3D9HGM8_9PROT</name>
<dbReference type="PRINTS" id="PR00998">
    <property type="entry name" value="CRBOXYPTASET"/>
</dbReference>
<dbReference type="InterPro" id="IPR001333">
    <property type="entry name" value="Peptidase_M32_Taq"/>
</dbReference>
<accession>A0A3D9HGM8</accession>
<dbReference type="PIRSF" id="PIRSF006615">
    <property type="entry name" value="Zn_crbxpep_Taq"/>
    <property type="match status" value="1"/>
</dbReference>
<dbReference type="PANTHER" id="PTHR34217">
    <property type="entry name" value="METAL-DEPENDENT CARBOXYPEPTIDASE"/>
    <property type="match status" value="1"/>
</dbReference>
<keyword evidence="1" id="KW-0645">Protease</keyword>
<protein>
    <recommendedName>
        <fullName evidence="1">Metal-dependent carboxypeptidase</fullName>
        <ecNumber evidence="1">3.4.17.19</ecNumber>
    </recommendedName>
</protein>
<keyword evidence="1 2" id="KW-0479">Metal-binding</keyword>
<keyword evidence="5" id="KW-1185">Reference proteome</keyword>
<comment type="function">
    <text evidence="1">Broad specificity carboxypetidase that releases amino acids sequentially from the C-terminus, including neutral, aromatic, polar and basic residues.</text>
</comment>
<organism evidence="4 5">
    <name type="scientific">Aestuariispira insulae</name>
    <dbReference type="NCBI Taxonomy" id="1461337"/>
    <lineage>
        <taxon>Bacteria</taxon>
        <taxon>Pseudomonadati</taxon>
        <taxon>Pseudomonadota</taxon>
        <taxon>Alphaproteobacteria</taxon>
        <taxon>Rhodospirillales</taxon>
        <taxon>Kiloniellaceae</taxon>
        <taxon>Aestuariispira</taxon>
    </lineage>
</organism>
<evidence type="ECO:0000313" key="5">
    <source>
        <dbReference type="Proteomes" id="UP000256845"/>
    </source>
</evidence>
<feature type="binding site" evidence="2">
    <location>
        <position position="265"/>
    </location>
    <ligand>
        <name>Zn(2+)</name>
        <dbReference type="ChEBI" id="CHEBI:29105"/>
        <note>catalytic</note>
    </ligand>
</feature>
<gene>
    <name evidence="4" type="ORF">DFP90_107141</name>
</gene>
<dbReference type="PANTHER" id="PTHR34217:SF1">
    <property type="entry name" value="CARBOXYPEPTIDASE 1"/>
    <property type="match status" value="1"/>
</dbReference>
<dbReference type="GO" id="GO:0046872">
    <property type="term" value="F:metal ion binding"/>
    <property type="evidence" value="ECO:0007669"/>
    <property type="project" value="UniProtKB-KW"/>
</dbReference>
<feature type="binding site" evidence="2">
    <location>
        <position position="269"/>
    </location>
    <ligand>
        <name>Zn(2+)</name>
        <dbReference type="ChEBI" id="CHEBI:29105"/>
        <note>catalytic</note>
    </ligand>
</feature>
<evidence type="ECO:0000256" key="1">
    <source>
        <dbReference type="PIRNR" id="PIRNR006615"/>
    </source>
</evidence>
<dbReference type="Gene3D" id="1.10.1370.30">
    <property type="match status" value="1"/>
</dbReference>
<dbReference type="SUPFAM" id="SSF55486">
    <property type="entry name" value="Metalloproteases ('zincins'), catalytic domain"/>
    <property type="match status" value="1"/>
</dbReference>
<dbReference type="RefSeq" id="WP_115937581.1">
    <property type="nucleotide sequence ID" value="NZ_QRDW01000007.1"/>
</dbReference>
<feature type="active site" description="Proton donor/acceptor" evidence="3">
    <location>
        <position position="266"/>
    </location>
</feature>
<proteinExistence type="inferred from homology"/>
<dbReference type="GO" id="GO:0006508">
    <property type="term" value="P:proteolysis"/>
    <property type="evidence" value="ECO:0007669"/>
    <property type="project" value="UniProtKB-UniRule"/>
</dbReference>
<dbReference type="EC" id="3.4.17.19" evidence="1"/>
<dbReference type="CDD" id="cd06460">
    <property type="entry name" value="M32_Taq"/>
    <property type="match status" value="1"/>
</dbReference>
<reference evidence="4 5" key="1">
    <citation type="submission" date="2018-07" db="EMBL/GenBank/DDBJ databases">
        <title>Genomic Encyclopedia of Type Strains, Phase III (KMG-III): the genomes of soil and plant-associated and newly described type strains.</title>
        <authorList>
            <person name="Whitman W."/>
        </authorList>
    </citation>
    <scope>NUCLEOTIDE SEQUENCE [LARGE SCALE GENOMIC DNA]</scope>
    <source>
        <strain evidence="4 5">CECT 8488</strain>
    </source>
</reference>
<dbReference type="Pfam" id="PF02074">
    <property type="entry name" value="Peptidase_M32"/>
    <property type="match status" value="1"/>
</dbReference>
<keyword evidence="1" id="KW-0482">Metalloprotease</keyword>
<dbReference type="OrthoDB" id="9772308at2"/>
<dbReference type="PROSITE" id="PS52034">
    <property type="entry name" value="PEPTIDASE_M32"/>
    <property type="match status" value="1"/>
</dbReference>
<comment type="catalytic activity">
    <reaction evidence="1">
        <text>Release of a C-terminal amino acid with broad specificity, except for -Pro.</text>
        <dbReference type="EC" id="3.4.17.19"/>
    </reaction>
</comment>
<feature type="binding site" evidence="2">
    <location>
        <position position="295"/>
    </location>
    <ligand>
        <name>Zn(2+)</name>
        <dbReference type="ChEBI" id="CHEBI:29105"/>
        <note>catalytic</note>
    </ligand>
</feature>
<keyword evidence="2" id="KW-0862">Zinc</keyword>
<sequence>MTAKSAYQDLQDRFQRMAVFSEAMSVLHWDMAVMMPPGGAEPRSEQLAALKVMHHKMLTDPAVRDLLDASENMALDDWQRANLNEMRRAYIHAVAVPEDLVAASSKSGMECETLWRRAKKQNDFDLVAPALTKLLGLTRQVAQAKAEKLGCTDYDALLDEYEPGGKSANIQPIFDDYAAFLPDFLDQVLSHQEAKSPLPPLKGPFPIETQKRMTRQFAETVGFSFTRGRLDESAHPFSTGYKGDSRITTIYSEDDFSGSLMAVLHECGHALYEQGLPDAWTHQPVGDARGMTIHESQSLIIEMQACRSREFASFAAPILREAFGHQEGLSDENYYRRNILVKPDFIRVDADEVTYPAHVILRFRLEQAMLKGDLTVAELPGAWNEGMTSLLGITPPTDTLGCMQDIHWYDGAWGYFPTYTLGAMTSAQLFQAATEADAAILPAIGKGDFSPLLSWLRTHVHGQGSLLSTDELVSRATGRPLDPEAFKNHLKRRYLSD</sequence>
<keyword evidence="1 4" id="KW-0121">Carboxypeptidase</keyword>
<dbReference type="EMBL" id="QRDW01000007">
    <property type="protein sequence ID" value="RED48637.1"/>
    <property type="molecule type" value="Genomic_DNA"/>
</dbReference>
<comment type="cofactor">
    <cofactor evidence="2">
        <name>Zn(2+)</name>
        <dbReference type="ChEBI" id="CHEBI:29105"/>
    </cofactor>
    <text evidence="2">Binds 1 zinc ion per subunit.</text>
</comment>